<dbReference type="GO" id="GO:0030313">
    <property type="term" value="C:cell envelope"/>
    <property type="evidence" value="ECO:0007669"/>
    <property type="project" value="UniProtKB-SubCell"/>
</dbReference>
<evidence type="ECO:0000313" key="10">
    <source>
        <dbReference type="EMBL" id="RHD04056.1"/>
    </source>
</evidence>
<dbReference type="EMBL" id="QRTF01000038">
    <property type="protein sequence ID" value="RGQ46114.1"/>
    <property type="molecule type" value="Genomic_DNA"/>
</dbReference>
<dbReference type="InterPro" id="IPR022387">
    <property type="entry name" value="Bind_CPR0540"/>
</dbReference>
<accession>A0A173RUL5</accession>
<evidence type="ECO:0000313" key="9">
    <source>
        <dbReference type="EMBL" id="RGR69642.1"/>
    </source>
</evidence>
<evidence type="ECO:0000313" key="7">
    <source>
        <dbReference type="EMBL" id="CUM81713.1"/>
    </source>
</evidence>
<dbReference type="EMBL" id="CYXX01000003">
    <property type="protein sequence ID" value="CUM81713.1"/>
    <property type="molecule type" value="Genomic_DNA"/>
</dbReference>
<gene>
    <name evidence="11" type="ORF">DW707_11545</name>
    <name evidence="10" type="ORF">DW813_06740</name>
    <name evidence="9" type="ORF">DWY29_05680</name>
    <name evidence="8" type="ORF">DWY96_14040</name>
    <name evidence="7" type="ORF">ERS852444_00623</name>
</gene>
<dbReference type="Proteomes" id="UP000286271">
    <property type="component" value="Unassembled WGS sequence"/>
</dbReference>
<dbReference type="EMBL" id="QSIQ01000008">
    <property type="protein sequence ID" value="RHD04056.1"/>
    <property type="molecule type" value="Genomic_DNA"/>
</dbReference>
<feature type="region of interest" description="Disordered" evidence="5">
    <location>
        <begin position="25"/>
        <end position="51"/>
    </location>
</feature>
<dbReference type="PANTHER" id="PTHR43649:SF31">
    <property type="entry name" value="SN-GLYCEROL-3-PHOSPHATE-BINDING PERIPLASMIC PROTEIN UGPB"/>
    <property type="match status" value="1"/>
</dbReference>
<dbReference type="InterPro" id="IPR006059">
    <property type="entry name" value="SBP"/>
</dbReference>
<reference evidence="7 12" key="1">
    <citation type="submission" date="2015-09" db="EMBL/GenBank/DDBJ databases">
        <authorList>
            <consortium name="Pathogen Informatics"/>
        </authorList>
    </citation>
    <scope>NUCLEOTIDE SEQUENCE [LARGE SCALE GENOMIC DNA]</scope>
    <source>
        <strain evidence="7 12">2789STDY5608887</strain>
    </source>
</reference>
<evidence type="ECO:0000256" key="2">
    <source>
        <dbReference type="ARBA" id="ARBA00008520"/>
    </source>
</evidence>
<dbReference type="NCBIfam" id="TIGR03850">
    <property type="entry name" value="bind_CPR_0540"/>
    <property type="match status" value="1"/>
</dbReference>
<dbReference type="Proteomes" id="UP000095453">
    <property type="component" value="Unassembled WGS sequence"/>
</dbReference>
<dbReference type="PANTHER" id="PTHR43649">
    <property type="entry name" value="ARABINOSE-BINDING PROTEIN-RELATED"/>
    <property type="match status" value="1"/>
</dbReference>
<proteinExistence type="inferred from homology"/>
<evidence type="ECO:0000313" key="14">
    <source>
        <dbReference type="Proteomes" id="UP000283738"/>
    </source>
</evidence>
<dbReference type="Proteomes" id="UP000285820">
    <property type="component" value="Unassembled WGS sequence"/>
</dbReference>
<evidence type="ECO:0000256" key="3">
    <source>
        <dbReference type="ARBA" id="ARBA00022448"/>
    </source>
</evidence>
<keyword evidence="4 6" id="KW-0732">Signal</keyword>
<name>A0A173RUL5_9FIRM</name>
<evidence type="ECO:0000313" key="13">
    <source>
        <dbReference type="Proteomes" id="UP000266391"/>
    </source>
</evidence>
<dbReference type="PROSITE" id="PS51257">
    <property type="entry name" value="PROKAR_LIPOPROTEIN"/>
    <property type="match status" value="1"/>
</dbReference>
<dbReference type="SUPFAM" id="SSF53850">
    <property type="entry name" value="Periplasmic binding protein-like II"/>
    <property type="match status" value="1"/>
</dbReference>
<dbReference type="Proteomes" id="UP000283738">
    <property type="component" value="Unassembled WGS sequence"/>
</dbReference>
<protein>
    <submittedName>
        <fullName evidence="8">Carbohydrate ABC transporter substrate-binding protein</fullName>
    </submittedName>
    <submittedName>
        <fullName evidence="7">Maltose ABC transporter periplasmic protein</fullName>
    </submittedName>
</protein>
<evidence type="ECO:0000256" key="5">
    <source>
        <dbReference type="SAM" id="MobiDB-lite"/>
    </source>
</evidence>
<comment type="similarity">
    <text evidence="2">Belongs to the bacterial solute-binding protein 1 family.</text>
</comment>
<dbReference type="AlphaFoldDB" id="A0A173RUL5"/>
<evidence type="ECO:0000313" key="16">
    <source>
        <dbReference type="Proteomes" id="UP000286271"/>
    </source>
</evidence>
<dbReference type="Pfam" id="PF01547">
    <property type="entry name" value="SBP_bac_1"/>
    <property type="match status" value="1"/>
</dbReference>
<evidence type="ECO:0000313" key="11">
    <source>
        <dbReference type="EMBL" id="RHE96392.1"/>
    </source>
</evidence>
<dbReference type="EMBL" id="QSKW01000018">
    <property type="protein sequence ID" value="RHE96392.1"/>
    <property type="molecule type" value="Genomic_DNA"/>
</dbReference>
<dbReference type="Gene3D" id="3.40.190.10">
    <property type="entry name" value="Periplasmic binding protein-like II"/>
    <property type="match status" value="1"/>
</dbReference>
<evidence type="ECO:0000313" key="15">
    <source>
        <dbReference type="Proteomes" id="UP000285820"/>
    </source>
</evidence>
<evidence type="ECO:0000313" key="8">
    <source>
        <dbReference type="EMBL" id="RGQ46114.1"/>
    </source>
</evidence>
<comment type="subcellular location">
    <subcellularLocation>
        <location evidence="1">Cell envelope</location>
    </subcellularLocation>
</comment>
<evidence type="ECO:0000313" key="12">
    <source>
        <dbReference type="Proteomes" id="UP000095453"/>
    </source>
</evidence>
<evidence type="ECO:0000256" key="6">
    <source>
        <dbReference type="SAM" id="SignalP"/>
    </source>
</evidence>
<evidence type="ECO:0000256" key="1">
    <source>
        <dbReference type="ARBA" id="ARBA00004196"/>
    </source>
</evidence>
<dbReference type="EMBL" id="QRUN01000005">
    <property type="protein sequence ID" value="RGR69642.1"/>
    <property type="molecule type" value="Genomic_DNA"/>
</dbReference>
<evidence type="ECO:0000256" key="4">
    <source>
        <dbReference type="ARBA" id="ARBA00022729"/>
    </source>
</evidence>
<organism evidence="7 12">
    <name type="scientific">Roseburia inulinivorans</name>
    <dbReference type="NCBI Taxonomy" id="360807"/>
    <lineage>
        <taxon>Bacteria</taxon>
        <taxon>Bacillati</taxon>
        <taxon>Bacillota</taxon>
        <taxon>Clostridia</taxon>
        <taxon>Lachnospirales</taxon>
        <taxon>Lachnospiraceae</taxon>
        <taxon>Roseburia</taxon>
    </lineage>
</organism>
<reference evidence="13 14" key="2">
    <citation type="submission" date="2018-08" db="EMBL/GenBank/DDBJ databases">
        <title>A genome reference for cultivated species of the human gut microbiota.</title>
        <authorList>
            <person name="Zou Y."/>
            <person name="Xue W."/>
            <person name="Luo G."/>
        </authorList>
    </citation>
    <scope>NUCLEOTIDE SEQUENCE [LARGE SCALE GENOMIC DNA]</scope>
    <source>
        <strain evidence="9 15">AF24-4</strain>
        <strain evidence="8 14">AF28-15</strain>
        <strain evidence="11 16">AM27-11</strain>
        <strain evidence="10 13">AM32-8LB</strain>
    </source>
</reference>
<dbReference type="Proteomes" id="UP000266391">
    <property type="component" value="Unassembled WGS sequence"/>
</dbReference>
<feature type="signal peptide" evidence="6">
    <location>
        <begin position="1"/>
        <end position="20"/>
    </location>
</feature>
<dbReference type="RefSeq" id="WP_021923702.1">
    <property type="nucleotide sequence ID" value="NZ_CAKZTK010000053.1"/>
</dbReference>
<dbReference type="InterPro" id="IPR050490">
    <property type="entry name" value="Bact_solute-bd_prot1"/>
</dbReference>
<feature type="chain" id="PRO_5038292959" evidence="6">
    <location>
        <begin position="21"/>
        <end position="466"/>
    </location>
</feature>
<keyword evidence="3" id="KW-0813">Transport</keyword>
<sequence length="466" mass="50809">MKKKILCTMMSMVMAASLFAGCGTGTGTETSASDNSKTEETGTEAAEQPTSDNPYAAYAGTTISVAAIETGYGSQMWQEVTDAFTEETGIQVELTTDKKLEDVIGPSMQGGEYPDVIHLATGREAALTEQFIKGNMITDITDVLSMKVPGEDKLVSEKIAGGFTDTSLTNPYGDGKTYLAPMFYSPCGLFYNAGLLEEKGWDVPTTWDEMWELGDKAKEEGIYLFTYPTTGYFDAFFYALMYAAGGSEFFDKATNYEEGIWETPEAQTCFDIVAKLAEYTNPITPAQANDQDFTQNQQLVLDNKAIFMPNGTWIVGEMADAPRADGFKWGMTALPAVKAGGDSYSYTWFEQAWIPSGAEHQDAAKLFISYLYSDKACEIFAKAGAIQPVLGIADKLEGDNVMFYSIYDNGAKAAMGNFASFEAIPGIEVRTVFFDPVNSLVSGDMTEQEWIDGIISASDQMRANLK</sequence>